<organism evidence="2 3">
    <name type="scientific">Aldrovandia affinis</name>
    <dbReference type="NCBI Taxonomy" id="143900"/>
    <lineage>
        <taxon>Eukaryota</taxon>
        <taxon>Metazoa</taxon>
        <taxon>Chordata</taxon>
        <taxon>Craniata</taxon>
        <taxon>Vertebrata</taxon>
        <taxon>Euteleostomi</taxon>
        <taxon>Actinopterygii</taxon>
        <taxon>Neopterygii</taxon>
        <taxon>Teleostei</taxon>
        <taxon>Notacanthiformes</taxon>
        <taxon>Halosauridae</taxon>
        <taxon>Aldrovandia</taxon>
    </lineage>
</organism>
<feature type="region of interest" description="Disordered" evidence="1">
    <location>
        <begin position="73"/>
        <end position="102"/>
    </location>
</feature>
<evidence type="ECO:0000256" key="1">
    <source>
        <dbReference type="SAM" id="MobiDB-lite"/>
    </source>
</evidence>
<dbReference type="Proteomes" id="UP001221898">
    <property type="component" value="Unassembled WGS sequence"/>
</dbReference>
<name>A0AAD7S349_9TELE</name>
<dbReference type="AlphaFoldDB" id="A0AAD7S349"/>
<reference evidence="2" key="1">
    <citation type="journal article" date="2023" name="Science">
        <title>Genome structures resolve the early diversification of teleost fishes.</title>
        <authorList>
            <person name="Parey E."/>
            <person name="Louis A."/>
            <person name="Montfort J."/>
            <person name="Bouchez O."/>
            <person name="Roques C."/>
            <person name="Iampietro C."/>
            <person name="Lluch J."/>
            <person name="Castinel A."/>
            <person name="Donnadieu C."/>
            <person name="Desvignes T."/>
            <person name="Floi Bucao C."/>
            <person name="Jouanno E."/>
            <person name="Wen M."/>
            <person name="Mejri S."/>
            <person name="Dirks R."/>
            <person name="Jansen H."/>
            <person name="Henkel C."/>
            <person name="Chen W.J."/>
            <person name="Zahm M."/>
            <person name="Cabau C."/>
            <person name="Klopp C."/>
            <person name="Thompson A.W."/>
            <person name="Robinson-Rechavi M."/>
            <person name="Braasch I."/>
            <person name="Lecointre G."/>
            <person name="Bobe J."/>
            <person name="Postlethwait J.H."/>
            <person name="Berthelot C."/>
            <person name="Roest Crollius H."/>
            <person name="Guiguen Y."/>
        </authorList>
    </citation>
    <scope>NUCLEOTIDE SEQUENCE</scope>
    <source>
        <strain evidence="2">NC1722</strain>
    </source>
</reference>
<accession>A0AAD7S349</accession>
<proteinExistence type="predicted"/>
<sequence>MLERNPEMDQTSLIPGDLLAACSGKTQRPRGAGVGFPAASNRIQAVAAPVSGTVPGTRHHSCLSSCVRGGPGTGALARSQMPHLPGAPPLASPARSRCHLSK</sequence>
<dbReference type="EMBL" id="JAINUG010000119">
    <property type="protein sequence ID" value="KAJ8395089.1"/>
    <property type="molecule type" value="Genomic_DNA"/>
</dbReference>
<evidence type="ECO:0000313" key="3">
    <source>
        <dbReference type="Proteomes" id="UP001221898"/>
    </source>
</evidence>
<evidence type="ECO:0000313" key="2">
    <source>
        <dbReference type="EMBL" id="KAJ8395089.1"/>
    </source>
</evidence>
<comment type="caution">
    <text evidence="2">The sequence shown here is derived from an EMBL/GenBank/DDBJ whole genome shotgun (WGS) entry which is preliminary data.</text>
</comment>
<keyword evidence="3" id="KW-1185">Reference proteome</keyword>
<gene>
    <name evidence="2" type="ORF">AAFF_G00035450</name>
</gene>
<protein>
    <submittedName>
        <fullName evidence="2">Uncharacterized protein</fullName>
    </submittedName>
</protein>